<protein>
    <submittedName>
        <fullName evidence="2">Glycosyltransferase</fullName>
    </submittedName>
</protein>
<dbReference type="RefSeq" id="WP_182961348.1">
    <property type="nucleotide sequence ID" value="NZ_JABEQM010000020.1"/>
</dbReference>
<evidence type="ECO:0000313" key="3">
    <source>
        <dbReference type="Proteomes" id="UP000578030"/>
    </source>
</evidence>
<dbReference type="EMBL" id="JABEQM010000020">
    <property type="protein sequence ID" value="MBB2203211.1"/>
    <property type="molecule type" value="Genomic_DNA"/>
</dbReference>
<proteinExistence type="predicted"/>
<dbReference type="SUPFAM" id="SSF53756">
    <property type="entry name" value="UDP-Glycosyltransferase/glycogen phosphorylase"/>
    <property type="match status" value="1"/>
</dbReference>
<evidence type="ECO:0000313" key="2">
    <source>
        <dbReference type="EMBL" id="MBB2203211.1"/>
    </source>
</evidence>
<reference evidence="2 3" key="1">
    <citation type="submission" date="2020-04" db="EMBL/GenBank/DDBJ databases">
        <title>Description of novel Gluconacetobacter.</title>
        <authorList>
            <person name="Sombolestani A."/>
        </authorList>
    </citation>
    <scope>NUCLEOTIDE SEQUENCE [LARGE SCALE GENOMIC DNA]</scope>
    <source>
        <strain evidence="2 3">LMG 27802</strain>
    </source>
</reference>
<dbReference type="Proteomes" id="UP000578030">
    <property type="component" value="Unassembled WGS sequence"/>
</dbReference>
<dbReference type="AlphaFoldDB" id="A0A7W4KA76"/>
<accession>A0A7W4KA76</accession>
<dbReference type="PANTHER" id="PTHR12526">
    <property type="entry name" value="GLYCOSYLTRANSFERASE"/>
    <property type="match status" value="1"/>
</dbReference>
<keyword evidence="1" id="KW-0175">Coiled coil</keyword>
<sequence>MRERDSLRAQATNYEARNRVLENLNDEQLALIQTLSQKTEAAEERTQRQQDEISALRAHIAALYTSRSWKLTGPVRTLSILLRGAPAPAPPVPAPLPLPLPLPMPTTVLSEACMIAAPLPTGRRSLFVAADMPPLYDQHSGGLRLLTLIGMLAESGWSINFGSFSPWQDLPDSVTSAKGKLRYEEALHKHGVERILYGMTEIDQFLNETETRIDGAFLSFPAVANAIMPLVRARFPNALVAFDMVDFHGLRQEREALLQDDPVKLAEASRMRDLEVGLACAADVTLAVTGEERDKLLTHAPLACVKVLPNVFDIPDRSPPDLLNRTGLFFIGGFWHAPNGDGVLWFVEHVWPLIRKDAPEATFTIAGSNMGNDILALGAVPGIEVVGYVPEVGPVLDRHRVFVAPLRYGAGMKGKVGQSLACGLPVVATTVGAEGMDLTNGTNILVADEPQAFADAVIQLLRDDELWTTLSRSGRVHIEHTLSRPVVKNALMDIFNG</sequence>
<keyword evidence="3" id="KW-1185">Reference proteome</keyword>
<dbReference type="Pfam" id="PF13692">
    <property type="entry name" value="Glyco_trans_1_4"/>
    <property type="match status" value="1"/>
</dbReference>
<comment type="caution">
    <text evidence="2">The sequence shown here is derived from an EMBL/GenBank/DDBJ whole genome shotgun (WGS) entry which is preliminary data.</text>
</comment>
<dbReference type="GO" id="GO:0016757">
    <property type="term" value="F:glycosyltransferase activity"/>
    <property type="evidence" value="ECO:0007669"/>
    <property type="project" value="TreeGrafter"/>
</dbReference>
<evidence type="ECO:0000256" key="1">
    <source>
        <dbReference type="SAM" id="Coils"/>
    </source>
</evidence>
<organism evidence="2 3">
    <name type="scientific">Gluconacetobacter tumulisoli</name>
    <dbReference type="NCBI Taxonomy" id="1286189"/>
    <lineage>
        <taxon>Bacteria</taxon>
        <taxon>Pseudomonadati</taxon>
        <taxon>Pseudomonadota</taxon>
        <taxon>Alphaproteobacteria</taxon>
        <taxon>Acetobacterales</taxon>
        <taxon>Acetobacteraceae</taxon>
        <taxon>Gluconacetobacter</taxon>
    </lineage>
</organism>
<dbReference type="Gene3D" id="3.40.50.2000">
    <property type="entry name" value="Glycogen Phosphorylase B"/>
    <property type="match status" value="1"/>
</dbReference>
<gene>
    <name evidence="2" type="ORF">HLH28_16805</name>
</gene>
<feature type="coiled-coil region" evidence="1">
    <location>
        <begin position="4"/>
        <end position="52"/>
    </location>
</feature>
<keyword evidence="2" id="KW-0808">Transferase</keyword>
<dbReference type="CDD" id="cd03801">
    <property type="entry name" value="GT4_PimA-like"/>
    <property type="match status" value="1"/>
</dbReference>
<dbReference type="PANTHER" id="PTHR12526:SF600">
    <property type="entry name" value="GLYCOSYL TRANSFERASE GROUP 1"/>
    <property type="match status" value="1"/>
</dbReference>
<name>A0A7W4KA76_9PROT</name>